<feature type="region of interest" description="Disordered" evidence="1">
    <location>
        <begin position="1"/>
        <end position="20"/>
    </location>
</feature>
<evidence type="ECO:0000313" key="4">
    <source>
        <dbReference type="Proteomes" id="UP001177023"/>
    </source>
</evidence>
<feature type="compositionally biased region" description="Low complexity" evidence="1">
    <location>
        <begin position="223"/>
        <end position="236"/>
    </location>
</feature>
<keyword evidence="4" id="KW-1185">Reference proteome</keyword>
<gene>
    <name evidence="3" type="ORF">MSPICULIGERA_LOCUS20949</name>
</gene>
<feature type="region of interest" description="Disordered" evidence="1">
    <location>
        <begin position="221"/>
        <end position="261"/>
    </location>
</feature>
<keyword evidence="2" id="KW-0472">Membrane</keyword>
<feature type="non-terminal residue" evidence="3">
    <location>
        <position position="951"/>
    </location>
</feature>
<accession>A0AA36DAM9</accession>
<keyword evidence="2" id="KW-1133">Transmembrane helix</keyword>
<feature type="region of interest" description="Disordered" evidence="1">
    <location>
        <begin position="167"/>
        <end position="207"/>
    </location>
</feature>
<protein>
    <submittedName>
        <fullName evidence="3">Uncharacterized protein</fullName>
    </submittedName>
</protein>
<comment type="caution">
    <text evidence="3">The sequence shown here is derived from an EMBL/GenBank/DDBJ whole genome shotgun (WGS) entry which is preliminary data.</text>
</comment>
<feature type="region of interest" description="Disordered" evidence="1">
    <location>
        <begin position="495"/>
        <end position="518"/>
    </location>
</feature>
<proteinExistence type="predicted"/>
<dbReference type="EMBL" id="CATQJA010002664">
    <property type="protein sequence ID" value="CAJ0582819.1"/>
    <property type="molecule type" value="Genomic_DNA"/>
</dbReference>
<dbReference type="AlphaFoldDB" id="A0AA36DAM9"/>
<reference evidence="3" key="1">
    <citation type="submission" date="2023-06" db="EMBL/GenBank/DDBJ databases">
        <authorList>
            <person name="Delattre M."/>
        </authorList>
    </citation>
    <scope>NUCLEOTIDE SEQUENCE</scope>
    <source>
        <strain evidence="3">AF72</strain>
    </source>
</reference>
<organism evidence="3 4">
    <name type="scientific">Mesorhabditis spiculigera</name>
    <dbReference type="NCBI Taxonomy" id="96644"/>
    <lineage>
        <taxon>Eukaryota</taxon>
        <taxon>Metazoa</taxon>
        <taxon>Ecdysozoa</taxon>
        <taxon>Nematoda</taxon>
        <taxon>Chromadorea</taxon>
        <taxon>Rhabditida</taxon>
        <taxon>Rhabditina</taxon>
        <taxon>Rhabditomorpha</taxon>
        <taxon>Rhabditoidea</taxon>
        <taxon>Rhabditidae</taxon>
        <taxon>Mesorhabditinae</taxon>
        <taxon>Mesorhabditis</taxon>
    </lineage>
</organism>
<keyword evidence="2" id="KW-0812">Transmembrane</keyword>
<feature type="transmembrane region" description="Helical" evidence="2">
    <location>
        <begin position="912"/>
        <end position="932"/>
    </location>
</feature>
<name>A0AA36DAM9_9BILA</name>
<evidence type="ECO:0000256" key="1">
    <source>
        <dbReference type="SAM" id="MobiDB-lite"/>
    </source>
</evidence>
<evidence type="ECO:0000313" key="3">
    <source>
        <dbReference type="EMBL" id="CAJ0582819.1"/>
    </source>
</evidence>
<sequence>MAARVERAGDRLSEHQPNTEGTVQLRMHTISSAMEQLRLRRGGYNGQSTDTESTVSRGGSVGSEVRNWLQGVEKRLAEHEERLHHGMHLTKLLADQQVLQLEIQSEGQAHIARLELLLRGDPLLSPNSDCGAADRRQISVDSLKKRWLAAYLNSLSLQIRIEEAVPGDTEGCESDTDPIFAAPPHKRARRTSAWNLESEAEEENDDTFPFAASEYESIMDAPTTQSSSQVDSASDAEQTRGTKKWGSTQKDIGYSSGENSIPEALNKMAEIQEEQSVRRRIDCSPCKAFYRTVPLESDLSECEIIKATNDKLLPEEALLSDSMIVNYDALNNTAQQNDFDDVLKLMDDECEMGDSFHTEWREIRADAQRRRSRTDRQFIFGSFLDKASCDASSEDSSDLDGLKENDDQLLENHSPMNRSMISNITLESTPVQYGSLKRVRGQRPGKKTSSLLLETTEMDASFCSTRSELVPGRQINNMRMRKKLKIRRLPRSMSDGEQLGFGCNPTVRISPPRTPVSRSTRLLQRLDDALCHPDSDTTAPEQSDAAAYEWDDYRPPNKDDSELIGLSDFHNSSMAVDEMLRQDDDYNRHFGGSHQMLTRLINESRANLLIVAKSLEAVDDPQVMRDIELIARTNIRQLDTAVKINGLGHTAEVRELADLRVEWELLLERVGAPLPAILAKFEKFTASLRALDQTSSMNSLNGVSTIHSREDVAKALASMLLIQENLRHDRDELKELLVAPSFKPLLAEHEVEVEAISDDFDEAIAKISGLVASLKQLNMEWGQWNEEQDAIRNIMQRIEGHIARGSVEPSTVSEEIRLCQERMDSLETMCNYLTASLTALQAEAESETIVKPLPDFNGEIRLYSNALEQLKSRFEVSKIPAVPAVRERKVATVATQAEEPAVAPPRRRSAKLQIGLLLAGLLASVVAFYLTFIHGSTFGPHLTYTRGPPPV</sequence>
<evidence type="ECO:0000256" key="2">
    <source>
        <dbReference type="SAM" id="Phobius"/>
    </source>
</evidence>
<feature type="compositionally biased region" description="Basic and acidic residues" evidence="1">
    <location>
        <begin position="1"/>
        <end position="14"/>
    </location>
</feature>
<dbReference type="Proteomes" id="UP001177023">
    <property type="component" value="Unassembled WGS sequence"/>
</dbReference>